<organism evidence="2 3">
    <name type="scientific">Actinocorallia libanotica</name>
    <dbReference type="NCBI Taxonomy" id="46162"/>
    <lineage>
        <taxon>Bacteria</taxon>
        <taxon>Bacillati</taxon>
        <taxon>Actinomycetota</taxon>
        <taxon>Actinomycetes</taxon>
        <taxon>Streptosporangiales</taxon>
        <taxon>Thermomonosporaceae</taxon>
        <taxon>Actinocorallia</taxon>
    </lineage>
</organism>
<sequence>MPARKLSSLLGTPEGLARAQGVFNIVGGAWPLVHRRSFEAFFGPKEDEWLQQTVGALLVAAGCSQVLAANSPEGHAHARRTGLGTAASLLAIDLLYVPAGRIRWTYLLDGAAEIAWIAAWLRAARKARSAATSAPSVPSHGRTGTGDVPAADRGTTAPGGRFPQSPEVRGAETGSPGSVAGDRIRTPLGRAPKGDVPVAGAGVGTARGGEEASRSEAPHMVTVAHVEQLLRTDDPGAALVAVGGRVEVVSSGESSGGLVVAEREDVLRTLPEGDRSPDALRRVARALDTAISELGG</sequence>
<proteinExistence type="predicted"/>
<name>A0ABP4AQ62_9ACTN</name>
<dbReference type="EMBL" id="BAAAHH010000001">
    <property type="protein sequence ID" value="GAA0938187.1"/>
    <property type="molecule type" value="Genomic_DNA"/>
</dbReference>
<gene>
    <name evidence="2" type="ORF">GCM10009550_05690</name>
</gene>
<comment type="caution">
    <text evidence="2">The sequence shown here is derived from an EMBL/GenBank/DDBJ whole genome shotgun (WGS) entry which is preliminary data.</text>
</comment>
<keyword evidence="3" id="KW-1185">Reference proteome</keyword>
<reference evidence="3" key="1">
    <citation type="journal article" date="2019" name="Int. J. Syst. Evol. Microbiol.">
        <title>The Global Catalogue of Microorganisms (GCM) 10K type strain sequencing project: providing services to taxonomists for standard genome sequencing and annotation.</title>
        <authorList>
            <consortium name="The Broad Institute Genomics Platform"/>
            <consortium name="The Broad Institute Genome Sequencing Center for Infectious Disease"/>
            <person name="Wu L."/>
            <person name="Ma J."/>
        </authorList>
    </citation>
    <scope>NUCLEOTIDE SEQUENCE [LARGE SCALE GENOMIC DNA]</scope>
    <source>
        <strain evidence="3">JCM 10696</strain>
    </source>
</reference>
<protein>
    <submittedName>
        <fullName evidence="2">Uncharacterized protein</fullName>
    </submittedName>
</protein>
<evidence type="ECO:0000256" key="1">
    <source>
        <dbReference type="SAM" id="MobiDB-lite"/>
    </source>
</evidence>
<dbReference type="Proteomes" id="UP001500665">
    <property type="component" value="Unassembled WGS sequence"/>
</dbReference>
<accession>A0ABP4AQ62</accession>
<evidence type="ECO:0000313" key="3">
    <source>
        <dbReference type="Proteomes" id="UP001500665"/>
    </source>
</evidence>
<dbReference type="RefSeq" id="WP_344236322.1">
    <property type="nucleotide sequence ID" value="NZ_BAAAHH010000001.1"/>
</dbReference>
<evidence type="ECO:0000313" key="2">
    <source>
        <dbReference type="EMBL" id="GAA0938187.1"/>
    </source>
</evidence>
<feature type="region of interest" description="Disordered" evidence="1">
    <location>
        <begin position="130"/>
        <end position="199"/>
    </location>
</feature>